<sequence length="100" mass="11151">MSNRNSLEVQEYAQASSLNNTNLTASQGELILTVANLLFKESNINNNNNNQNMQRDNNISYENNINSITDFENQDTSCGICKCLGAIATVCCNVYVFLFE</sequence>
<reference evidence="1 2" key="1">
    <citation type="submission" date="2019-04" db="EMBL/GenBank/DDBJ databases">
        <title>Draft genome sequence of Rickettsia asiatica Maytaro1284.</title>
        <authorList>
            <person name="Thu M."/>
            <person name="Qiu Y."/>
            <person name="Nakao R."/>
        </authorList>
    </citation>
    <scope>NUCLEOTIDE SEQUENCE [LARGE SCALE GENOMIC DNA]</scope>
    <source>
        <strain evidence="1 2">Maytaro1284</strain>
    </source>
</reference>
<organism evidence="1 2">
    <name type="scientific">Rickettsia asiatica</name>
    <dbReference type="NCBI Taxonomy" id="238800"/>
    <lineage>
        <taxon>Bacteria</taxon>
        <taxon>Pseudomonadati</taxon>
        <taxon>Pseudomonadota</taxon>
        <taxon>Alphaproteobacteria</taxon>
        <taxon>Rickettsiales</taxon>
        <taxon>Rickettsiaceae</taxon>
        <taxon>Rickettsieae</taxon>
        <taxon>Rickettsia</taxon>
        <taxon>spotted fever group</taxon>
    </lineage>
</organism>
<evidence type="ECO:0000313" key="1">
    <source>
        <dbReference type="EMBL" id="BBJ31896.1"/>
    </source>
</evidence>
<dbReference type="KEGG" id="ras:RAS_10050"/>
<dbReference type="AlphaFoldDB" id="A0A510G864"/>
<gene>
    <name evidence="1" type="ORF">RAS_10050</name>
</gene>
<name>A0A510G864_9RICK</name>
<evidence type="ECO:0000313" key="2">
    <source>
        <dbReference type="Proteomes" id="UP000321183"/>
    </source>
</evidence>
<dbReference type="EMBL" id="AP019563">
    <property type="protein sequence ID" value="BBJ31896.1"/>
    <property type="molecule type" value="Genomic_DNA"/>
</dbReference>
<accession>A0A510G864</accession>
<protein>
    <submittedName>
        <fullName evidence="1">Uncharacterized protein</fullName>
    </submittedName>
</protein>
<dbReference type="Proteomes" id="UP000321183">
    <property type="component" value="Chromosome"/>
</dbReference>
<proteinExistence type="predicted"/>
<keyword evidence="2" id="KW-1185">Reference proteome</keyword>
<dbReference type="RefSeq" id="WP_147143008.1">
    <property type="nucleotide sequence ID" value="NZ_AP019563.1"/>
</dbReference>